<dbReference type="PROSITE" id="PS51257">
    <property type="entry name" value="PROKAR_LIPOPROTEIN"/>
    <property type="match status" value="1"/>
</dbReference>
<dbReference type="AlphaFoldDB" id="A0AAV8U353"/>
<dbReference type="InterPro" id="IPR011047">
    <property type="entry name" value="Quinoprotein_ADH-like_sf"/>
</dbReference>
<evidence type="ECO:0000313" key="2">
    <source>
        <dbReference type="EMBL" id="KAJ8773712.1"/>
    </source>
</evidence>
<proteinExistence type="predicted"/>
<comment type="caution">
    <text evidence="2">The sequence shown here is derived from an EMBL/GenBank/DDBJ whole genome shotgun (WGS) entry which is preliminary data.</text>
</comment>
<protein>
    <submittedName>
        <fullName evidence="2">Uncharacterized protein</fullName>
    </submittedName>
</protein>
<dbReference type="PANTHER" id="PTHR32303:SF18">
    <property type="entry name" value="POLYVINYLALCOHOL DEHYDROGENASE-LIKE"/>
    <property type="match status" value="1"/>
</dbReference>
<sequence>MAKLKMLCALITKFLLTILCIFSLINNTSAACNTWSAIGEVKINRLTVKNLGLRWTFFAGKDISATLAIADEVVYFPSGNGFPYALNAVDGSLIWKQSLSQLTGLNGTGITVNTTVSRSTSIIADDLLIVEIYGPVVVVAVSQS</sequence>
<feature type="signal peptide" evidence="1">
    <location>
        <begin position="1"/>
        <end position="30"/>
    </location>
</feature>
<keyword evidence="3" id="KW-1185">Reference proteome</keyword>
<dbReference type="EMBL" id="JAIWQS010000001">
    <property type="protein sequence ID" value="KAJ8773712.1"/>
    <property type="molecule type" value="Genomic_DNA"/>
</dbReference>
<evidence type="ECO:0000313" key="3">
    <source>
        <dbReference type="Proteomes" id="UP001159364"/>
    </source>
</evidence>
<feature type="chain" id="PRO_5043809963" evidence="1">
    <location>
        <begin position="31"/>
        <end position="144"/>
    </location>
</feature>
<evidence type="ECO:0000256" key="1">
    <source>
        <dbReference type="SAM" id="SignalP"/>
    </source>
</evidence>
<organism evidence="2 3">
    <name type="scientific">Erythroxylum novogranatense</name>
    <dbReference type="NCBI Taxonomy" id="1862640"/>
    <lineage>
        <taxon>Eukaryota</taxon>
        <taxon>Viridiplantae</taxon>
        <taxon>Streptophyta</taxon>
        <taxon>Embryophyta</taxon>
        <taxon>Tracheophyta</taxon>
        <taxon>Spermatophyta</taxon>
        <taxon>Magnoliopsida</taxon>
        <taxon>eudicotyledons</taxon>
        <taxon>Gunneridae</taxon>
        <taxon>Pentapetalae</taxon>
        <taxon>rosids</taxon>
        <taxon>fabids</taxon>
        <taxon>Malpighiales</taxon>
        <taxon>Erythroxylaceae</taxon>
        <taxon>Erythroxylum</taxon>
    </lineage>
</organism>
<dbReference type="Gene3D" id="2.140.10.10">
    <property type="entry name" value="Quinoprotein alcohol dehydrogenase-like superfamily"/>
    <property type="match status" value="1"/>
</dbReference>
<dbReference type="PANTHER" id="PTHR32303">
    <property type="entry name" value="QUINOPROTEIN ALCOHOL DEHYDROGENASE (CYTOCHROME C)"/>
    <property type="match status" value="1"/>
</dbReference>
<dbReference type="Proteomes" id="UP001159364">
    <property type="component" value="Linkage Group LG01"/>
</dbReference>
<reference evidence="2 3" key="1">
    <citation type="submission" date="2021-09" db="EMBL/GenBank/DDBJ databases">
        <title>Genomic insights and catalytic innovation underlie evolution of tropane alkaloids biosynthesis.</title>
        <authorList>
            <person name="Wang Y.-J."/>
            <person name="Tian T."/>
            <person name="Huang J.-P."/>
            <person name="Huang S.-X."/>
        </authorList>
    </citation>
    <scope>NUCLEOTIDE SEQUENCE [LARGE SCALE GENOMIC DNA]</scope>
    <source>
        <strain evidence="2">KIB-2018</strain>
        <tissue evidence="2">Leaf</tissue>
    </source>
</reference>
<accession>A0AAV8U353</accession>
<dbReference type="SUPFAM" id="SSF50998">
    <property type="entry name" value="Quinoprotein alcohol dehydrogenase-like"/>
    <property type="match status" value="1"/>
</dbReference>
<keyword evidence="1" id="KW-0732">Signal</keyword>
<gene>
    <name evidence="2" type="ORF">K2173_006362</name>
</gene>
<name>A0AAV8U353_9ROSI</name>